<dbReference type="AlphaFoldDB" id="A0AAP3DLW1"/>
<evidence type="ECO:0000313" key="2">
    <source>
        <dbReference type="Proteomes" id="UP001077662"/>
    </source>
</evidence>
<dbReference type="RefSeq" id="WP_258435157.1">
    <property type="nucleotide sequence ID" value="NZ_JANSGW010000122.1"/>
</dbReference>
<proteinExistence type="predicted"/>
<reference evidence="1" key="1">
    <citation type="submission" date="2022-09" db="EMBL/GenBank/DDBJ databases">
        <title>Genome analysis and characterization of larvicidal activity of Brevibacillus strains.</title>
        <authorList>
            <person name="Patrusheva E.V."/>
            <person name="Izotova A.O."/>
            <person name="Toshchakov S.V."/>
            <person name="Sineoky S.P."/>
        </authorList>
    </citation>
    <scope>NUCLEOTIDE SEQUENCE</scope>
    <source>
        <strain evidence="1">VKPM_B-13247</strain>
    </source>
</reference>
<sequence>MSVKKKGYRFIIECIKYYRAIILYKTGQHHKAIPLLKECVEEVEDNRRLHRLNMLLEALFEIKNSQLIGELIKSQEKHFPLHVVTPYQHAQLGKYYKFKGTYLIENGQFETDIEFYLKSISFYAMIGSYQDIIECSKDIFYYHVLFRRGVL</sequence>
<dbReference type="InterPro" id="IPR011990">
    <property type="entry name" value="TPR-like_helical_dom_sf"/>
</dbReference>
<gene>
    <name evidence="1" type="ORF">O0554_27290</name>
</gene>
<evidence type="ECO:0000313" key="1">
    <source>
        <dbReference type="EMBL" id="MCZ0810533.1"/>
    </source>
</evidence>
<dbReference type="EMBL" id="JAPTNE010000122">
    <property type="protein sequence ID" value="MCZ0810533.1"/>
    <property type="molecule type" value="Genomic_DNA"/>
</dbReference>
<name>A0AAP3DLW1_BRELA</name>
<dbReference type="SUPFAM" id="SSF48452">
    <property type="entry name" value="TPR-like"/>
    <property type="match status" value="1"/>
</dbReference>
<accession>A0AAP3DLW1</accession>
<organism evidence="1 2">
    <name type="scientific">Brevibacillus laterosporus</name>
    <name type="common">Bacillus laterosporus</name>
    <dbReference type="NCBI Taxonomy" id="1465"/>
    <lineage>
        <taxon>Bacteria</taxon>
        <taxon>Bacillati</taxon>
        <taxon>Bacillota</taxon>
        <taxon>Bacilli</taxon>
        <taxon>Bacillales</taxon>
        <taxon>Paenibacillaceae</taxon>
        <taxon>Brevibacillus</taxon>
    </lineage>
</organism>
<comment type="caution">
    <text evidence="1">The sequence shown here is derived from an EMBL/GenBank/DDBJ whole genome shotgun (WGS) entry which is preliminary data.</text>
</comment>
<evidence type="ECO:0008006" key="3">
    <source>
        <dbReference type="Google" id="ProtNLM"/>
    </source>
</evidence>
<dbReference type="Proteomes" id="UP001077662">
    <property type="component" value="Unassembled WGS sequence"/>
</dbReference>
<protein>
    <recommendedName>
        <fullName evidence="3">Tetratricopeptide repeat protein</fullName>
    </recommendedName>
</protein>